<dbReference type="SUPFAM" id="SSF64496">
    <property type="entry name" value="DNA-binding domain of intron-encoded endonucleases"/>
    <property type="match status" value="1"/>
</dbReference>
<evidence type="ECO:0000259" key="3">
    <source>
        <dbReference type="Pfam" id="PF13392"/>
    </source>
</evidence>
<proteinExistence type="predicted"/>
<feature type="region of interest" description="Disordered" evidence="1">
    <location>
        <begin position="333"/>
        <end position="352"/>
    </location>
</feature>
<dbReference type="SMART" id="SM00497">
    <property type="entry name" value="IENR1"/>
    <property type="match status" value="1"/>
</dbReference>
<feature type="domain" description="HNH nuclease" evidence="3">
    <location>
        <begin position="238"/>
        <end position="276"/>
    </location>
</feature>
<dbReference type="Proteomes" id="UP000236749">
    <property type="component" value="Segment"/>
</dbReference>
<keyword evidence="4" id="KW-0540">Nuclease</keyword>
<dbReference type="Pfam" id="PF07463">
    <property type="entry name" value="NUMOD4"/>
    <property type="match status" value="1"/>
</dbReference>
<dbReference type="GO" id="GO:0004519">
    <property type="term" value="F:endonuclease activity"/>
    <property type="evidence" value="ECO:0007669"/>
    <property type="project" value="UniProtKB-KW"/>
</dbReference>
<dbReference type="InterPro" id="IPR010902">
    <property type="entry name" value="NUMOD4"/>
</dbReference>
<evidence type="ECO:0000313" key="5">
    <source>
        <dbReference type="Proteomes" id="UP000236749"/>
    </source>
</evidence>
<evidence type="ECO:0000259" key="2">
    <source>
        <dbReference type="Pfam" id="PF07463"/>
    </source>
</evidence>
<dbReference type="InterPro" id="IPR036388">
    <property type="entry name" value="WH-like_DNA-bd_sf"/>
</dbReference>
<dbReference type="Gene3D" id="1.10.10.10">
    <property type="entry name" value="Winged helix-like DNA-binding domain superfamily/Winged helix DNA-binding domain"/>
    <property type="match status" value="1"/>
</dbReference>
<sequence>MSKKDEVWKKIKLKNLKGDYEISNYGLIRDCKNGKIKPRNIRSGYLNIIFSSKETNKIISKKIHRLVAETFIKNDDPENKIVVNHMNGDKYDCRVSNLEWTTYADNAQHAVDNELTPKNIKGVIKYDIDTGEDIKKYDSILEASQKNNIDDGFICKVLSGERKKAGGYGWKYINEKPDKKQVIDLSEYKQIIGFPNYLINKEGDIYSLSYKRFMKYQDTQEGCKSVQLTSTEHKKSFLVHRLVASHFLKKENKKYNSIHHIDGNKENNNIENLEWCYVPGVTPPEENGYNIPYYDPKTAVEIPKRKKVSSEAKDLLTANPRNLSKKQRAQRKILLEKNSKNKSSGSKSNRPNKKKNKIITIIVYVSIVIYVNIY</sequence>
<dbReference type="Pfam" id="PF13392">
    <property type="entry name" value="HNH_3"/>
    <property type="match status" value="2"/>
</dbReference>
<organism evidence="4 5">
    <name type="scientific">Megavirus lba</name>
    <dbReference type="NCBI Taxonomy" id="1235314"/>
    <lineage>
        <taxon>Viruses</taxon>
        <taxon>Varidnaviria</taxon>
        <taxon>Bamfordvirae</taxon>
        <taxon>Nucleocytoviricota</taxon>
        <taxon>Megaviricetes</taxon>
        <taxon>Imitervirales</taxon>
        <taxon>Mimiviridae</taxon>
        <taxon>Megamimivirinae</taxon>
        <taxon>Megavirus</taxon>
        <taxon>Megavirus chilense</taxon>
    </lineage>
</organism>
<dbReference type="InterPro" id="IPR044925">
    <property type="entry name" value="His-Me_finger_sf"/>
</dbReference>
<dbReference type="InterPro" id="IPR003615">
    <property type="entry name" value="HNH_nuc"/>
</dbReference>
<evidence type="ECO:0000256" key="1">
    <source>
        <dbReference type="SAM" id="MobiDB-lite"/>
    </source>
</evidence>
<dbReference type="InterPro" id="IPR003647">
    <property type="entry name" value="Intron_nuc_1_rpt"/>
</dbReference>
<keyword evidence="4" id="KW-0378">Hydrolase</keyword>
<feature type="domain" description="HNH nuclease" evidence="3">
    <location>
        <begin position="62"/>
        <end position="107"/>
    </location>
</feature>
<dbReference type="Gene3D" id="3.90.75.20">
    <property type="match status" value="2"/>
</dbReference>
<reference evidence="4 5" key="1">
    <citation type="journal article" date="2013" name="Clin. Infect. Dis.">
        <title>First isolation of Mimivirus in a patient with pneumonia.</title>
        <authorList>
            <person name="Saadi H."/>
            <person name="Pagnier I."/>
            <person name="Colson P."/>
            <person name="Cherif J.K."/>
            <person name="Beji M."/>
            <person name="Boughalmi M."/>
            <person name="Azza S."/>
            <person name="Armstrong N."/>
            <person name="Robert C."/>
            <person name="Fournous G."/>
            <person name="La Scola B."/>
            <person name="Raoult D."/>
        </authorList>
    </citation>
    <scope>NUCLEOTIDE SEQUENCE [LARGE SCALE GENOMIC DNA]</scope>
    <source>
        <strain evidence="4">LBA111</strain>
    </source>
</reference>
<evidence type="ECO:0000313" key="4">
    <source>
        <dbReference type="EMBL" id="AGD92245.1"/>
    </source>
</evidence>
<dbReference type="GO" id="GO:0016788">
    <property type="term" value="F:hydrolase activity, acting on ester bonds"/>
    <property type="evidence" value="ECO:0007669"/>
    <property type="project" value="InterPro"/>
</dbReference>
<accession>L7XXS9</accession>
<keyword evidence="4" id="KW-0255">Endonuclease</keyword>
<protein>
    <submittedName>
        <fullName evidence="4">Putative intron HNH endonuclease</fullName>
    </submittedName>
</protein>
<dbReference type="SUPFAM" id="SSF54060">
    <property type="entry name" value="His-Me finger endonucleases"/>
    <property type="match status" value="2"/>
</dbReference>
<gene>
    <name evidence="4" type="ORF">LBA_00325</name>
</gene>
<name>L7XXS9_9VIRU</name>
<dbReference type="EMBL" id="JX885207">
    <property type="protein sequence ID" value="AGD92245.1"/>
    <property type="molecule type" value="Genomic_DNA"/>
</dbReference>
<feature type="domain" description="NUMOD4" evidence="2">
    <location>
        <begin position="6"/>
        <end position="48"/>
    </location>
</feature>